<dbReference type="GO" id="GO:0016787">
    <property type="term" value="F:hydrolase activity"/>
    <property type="evidence" value="ECO:0007669"/>
    <property type="project" value="UniProtKB-KW"/>
</dbReference>
<reference evidence="3" key="2">
    <citation type="submission" date="2024-06" db="EMBL/GenBank/DDBJ databases">
        <title>Micromonospora mangrovi CCTCC AA 2012012 genome sequences.</title>
        <authorList>
            <person name="Gao J."/>
        </authorList>
    </citation>
    <scope>NUCLEOTIDE SEQUENCE</scope>
    <source>
        <strain evidence="3">CCTCC AA 2012012</strain>
    </source>
</reference>
<dbReference type="InterPro" id="IPR010905">
    <property type="entry name" value="Glyco_hydro_88"/>
</dbReference>
<proteinExistence type="predicted"/>
<dbReference type="PANTHER" id="PTHR41814:SF1">
    <property type="entry name" value="CELLULASE"/>
    <property type="match status" value="1"/>
</dbReference>
<dbReference type="InterPro" id="IPR008928">
    <property type="entry name" value="6-hairpin_glycosidase_sf"/>
</dbReference>
<dbReference type="RefSeq" id="WP_350938369.1">
    <property type="nucleotide sequence ID" value="NZ_CP157762.1"/>
</dbReference>
<dbReference type="SUPFAM" id="SSF48208">
    <property type="entry name" value="Six-hairpin glycosidases"/>
    <property type="match status" value="1"/>
</dbReference>
<dbReference type="EMBL" id="CP159342">
    <property type="protein sequence ID" value="XCH77241.1"/>
    <property type="molecule type" value="Genomic_DNA"/>
</dbReference>
<dbReference type="InterPro" id="IPR012341">
    <property type="entry name" value="6hp_glycosidase-like_sf"/>
</dbReference>
<name>A0AAU7MG40_9ACTN</name>
<dbReference type="Pfam" id="PF07470">
    <property type="entry name" value="Glyco_hydro_88"/>
    <property type="match status" value="1"/>
</dbReference>
<dbReference type="PANTHER" id="PTHR41814">
    <property type="entry name" value="EXPRESSED PROTEIN"/>
    <property type="match status" value="1"/>
</dbReference>
<reference evidence="2" key="1">
    <citation type="submission" date="2024-01" db="EMBL/GenBank/DDBJ databases">
        <title>The genome sequence of Micromonospora mangrovi CCTCC AA 2012012.</title>
        <authorList>
            <person name="Gao J."/>
        </authorList>
    </citation>
    <scope>NUCLEOTIDE SEQUENCE</scope>
    <source>
        <strain evidence="2">CCTCC AA 2012012</strain>
    </source>
</reference>
<dbReference type="Gene3D" id="1.50.10.10">
    <property type="match status" value="1"/>
</dbReference>
<evidence type="ECO:0000256" key="1">
    <source>
        <dbReference type="ARBA" id="ARBA00022801"/>
    </source>
</evidence>
<keyword evidence="1 2" id="KW-0378">Hydrolase</keyword>
<evidence type="ECO:0000313" key="2">
    <source>
        <dbReference type="EMBL" id="XBP96536.1"/>
    </source>
</evidence>
<organism evidence="2">
    <name type="scientific">Micromonospora sp. CCTCC AA 2012012</name>
    <dbReference type="NCBI Taxonomy" id="3111921"/>
    <lineage>
        <taxon>Bacteria</taxon>
        <taxon>Bacillati</taxon>
        <taxon>Actinomycetota</taxon>
        <taxon>Actinomycetes</taxon>
        <taxon>Micromonosporales</taxon>
        <taxon>Micromonosporaceae</taxon>
        <taxon>Micromonospora</taxon>
    </lineage>
</organism>
<dbReference type="EMBL" id="CP157762">
    <property type="protein sequence ID" value="XBP96536.1"/>
    <property type="molecule type" value="Genomic_DNA"/>
</dbReference>
<evidence type="ECO:0000313" key="3">
    <source>
        <dbReference type="EMBL" id="XCH77241.1"/>
    </source>
</evidence>
<gene>
    <name evidence="3" type="ORF">ABUL08_14470</name>
    <name evidence="2" type="ORF">VK199_14410</name>
</gene>
<accession>A0AAU7MG40</accession>
<dbReference type="AlphaFoldDB" id="A0AAU7MG40"/>
<sequence>MIGGADDTTGRVLRALLAMQRQSWEQGVTAHALLDLGQHELVVLLADAAVTRQHPDGRLGDVSGEVGAVNGAACGEAVRYAARHDPDPRWTAALDAQLDWLVSRAARAADGTLFHLLDNRQVWADTVYLVVPLLALTGRTDLAVAQLAGHRRRLHDPHTGLYAARWDEDRRELDRPEHWGTGNGWVVAGIARALRHAPSWPAGAREEWAGHARAVLDACLAHRREDGLFSDVLDDPGTFREANTAQMLAYAALTGVADGWLPGSYAGTGAQLLAAASRRVDRYGRVTGVSGAPDFARPGTSPEAQAFHLLAHAALTRATGQSRTTSPRT</sequence>
<protein>
    <submittedName>
        <fullName evidence="2">Glycoside hydrolase family 88 protein</fullName>
    </submittedName>
</protein>
<dbReference type="GO" id="GO:0005975">
    <property type="term" value="P:carbohydrate metabolic process"/>
    <property type="evidence" value="ECO:0007669"/>
    <property type="project" value="InterPro"/>
</dbReference>